<evidence type="ECO:0000313" key="2">
    <source>
        <dbReference type="Proteomes" id="UP000001423"/>
    </source>
</evidence>
<dbReference type="AlphaFoldDB" id="Q7V5Z3"/>
<sequence>MAYDISNGLTIGANLSYDEAFDTRFTADIKYRFGSNGYGAPSKKEPAAMPAIQALSATPANRDVRVHDCTFPWYCPAIME</sequence>
<dbReference type="KEGG" id="pmt:PMT_1390"/>
<protein>
    <submittedName>
        <fullName evidence="1">Uncharacterized protein</fullName>
    </submittedName>
</protein>
<dbReference type="EMBL" id="BX548175">
    <property type="protein sequence ID" value="CAE21565.1"/>
    <property type="molecule type" value="Genomic_DNA"/>
</dbReference>
<accession>Q7V5Z3</accession>
<name>Q7V5Z3_PROMM</name>
<dbReference type="Proteomes" id="UP000001423">
    <property type="component" value="Chromosome"/>
</dbReference>
<keyword evidence="2" id="KW-1185">Reference proteome</keyword>
<evidence type="ECO:0000313" key="1">
    <source>
        <dbReference type="EMBL" id="CAE21565.1"/>
    </source>
</evidence>
<reference evidence="1 2" key="1">
    <citation type="journal article" date="2003" name="Nature">
        <title>Genome divergence in two Prochlorococcus ecotypes reflects oceanic niche differentiation.</title>
        <authorList>
            <person name="Rocap G."/>
            <person name="Larimer F.W."/>
            <person name="Lamerdin J.E."/>
            <person name="Malfatti S."/>
            <person name="Chain P."/>
            <person name="Ahlgren N.A."/>
            <person name="Arellano A."/>
            <person name="Coleman M."/>
            <person name="Hauser L."/>
            <person name="Hess W.R."/>
            <person name="Johnson Z.I."/>
            <person name="Land M.L."/>
            <person name="Lindell D."/>
            <person name="Post A.F."/>
            <person name="Regala W."/>
            <person name="Shah M."/>
            <person name="Shaw S.L."/>
            <person name="Steglich C."/>
            <person name="Sullivan M.B."/>
            <person name="Ting C.S."/>
            <person name="Tolonen A."/>
            <person name="Webb E.A."/>
            <person name="Zinser E.R."/>
            <person name="Chisholm S.W."/>
        </authorList>
    </citation>
    <scope>NUCLEOTIDE SEQUENCE [LARGE SCALE GENOMIC DNA]</scope>
    <source>
        <strain evidence="2">MIT 9313</strain>
    </source>
</reference>
<dbReference type="HOGENOM" id="CLU_2586904_0_0_3"/>
<organism evidence="1 2">
    <name type="scientific">Prochlorococcus marinus (strain MIT 9313)</name>
    <dbReference type="NCBI Taxonomy" id="74547"/>
    <lineage>
        <taxon>Bacteria</taxon>
        <taxon>Bacillati</taxon>
        <taxon>Cyanobacteriota</taxon>
        <taxon>Cyanophyceae</taxon>
        <taxon>Synechococcales</taxon>
        <taxon>Prochlorococcaceae</taxon>
        <taxon>Prochlorococcus</taxon>
    </lineage>
</organism>
<proteinExistence type="predicted"/>
<gene>
    <name evidence="1" type="ordered locus">PMT_1390</name>
</gene>